<keyword evidence="7 9" id="KW-0904">Protein phosphatase</keyword>
<name>A0A6B2EFN6_9DIPT</name>
<dbReference type="InterPro" id="IPR001932">
    <property type="entry name" value="PPM-type_phosphatase-like_dom"/>
</dbReference>
<dbReference type="Pfam" id="PF00481">
    <property type="entry name" value="PP2C"/>
    <property type="match status" value="2"/>
</dbReference>
<evidence type="ECO:0000256" key="8">
    <source>
        <dbReference type="ARBA" id="ARBA00023211"/>
    </source>
</evidence>
<dbReference type="PROSITE" id="PS51746">
    <property type="entry name" value="PPM_2"/>
    <property type="match status" value="1"/>
</dbReference>
<dbReference type="Gene3D" id="3.60.40.10">
    <property type="entry name" value="PPM-type phosphatase domain"/>
    <property type="match status" value="2"/>
</dbReference>
<dbReference type="EMBL" id="GIFK01004421">
    <property type="protein sequence ID" value="NBJ62124.1"/>
    <property type="molecule type" value="Transcribed_RNA"/>
</dbReference>
<evidence type="ECO:0000256" key="5">
    <source>
        <dbReference type="ARBA" id="ARBA00022801"/>
    </source>
</evidence>
<accession>A0A6B2EFN6</accession>
<keyword evidence="4" id="KW-0479">Metal-binding</keyword>
<dbReference type="InterPro" id="IPR036457">
    <property type="entry name" value="PPM-type-like_dom_sf"/>
</dbReference>
<comment type="similarity">
    <text evidence="2 9">Belongs to the PP2C family.</text>
</comment>
<feature type="compositionally biased region" description="Acidic residues" evidence="10">
    <location>
        <begin position="382"/>
        <end position="391"/>
    </location>
</feature>
<evidence type="ECO:0000313" key="12">
    <source>
        <dbReference type="EMBL" id="NBJ62124.1"/>
    </source>
</evidence>
<feature type="compositionally biased region" description="Polar residues" evidence="10">
    <location>
        <begin position="367"/>
        <end position="378"/>
    </location>
</feature>
<evidence type="ECO:0000256" key="6">
    <source>
        <dbReference type="ARBA" id="ARBA00022842"/>
    </source>
</evidence>
<evidence type="ECO:0000256" key="9">
    <source>
        <dbReference type="RuleBase" id="RU003465"/>
    </source>
</evidence>
<dbReference type="InterPro" id="IPR000222">
    <property type="entry name" value="PP2C_BS"/>
</dbReference>
<feature type="region of interest" description="Disordered" evidence="10">
    <location>
        <begin position="641"/>
        <end position="665"/>
    </location>
</feature>
<dbReference type="InterPro" id="IPR015655">
    <property type="entry name" value="PP2C"/>
</dbReference>
<dbReference type="EC" id="3.1.3.16" evidence="3"/>
<evidence type="ECO:0000256" key="4">
    <source>
        <dbReference type="ARBA" id="ARBA00022723"/>
    </source>
</evidence>
<comment type="cofactor">
    <cofactor evidence="1">
        <name>Mn(2+)</name>
        <dbReference type="ChEBI" id="CHEBI:29035"/>
    </cofactor>
</comment>
<dbReference type="SMART" id="SM00332">
    <property type="entry name" value="PP2Cc"/>
    <property type="match status" value="1"/>
</dbReference>
<reference evidence="12" key="1">
    <citation type="submission" date="2019-10" db="EMBL/GenBank/DDBJ databases">
        <title>Short sand fly seasons in Tbilisi, Georgia, hinder development of host immunity to saliva of the visceral leishmaniasis vector Phlebotomus kandelakii.</title>
        <authorList>
            <person name="Oliveira F."/>
            <person name="Giorgobiani E."/>
            <person name="Guimaraes-Costa A.B."/>
            <person name="Abdeladhim M."/>
            <person name="Oristian J."/>
            <person name="Tskhvaradze L."/>
            <person name="Tsertsvadze N."/>
            <person name="Zakalashvili M."/>
            <person name="Valenzuela J.G."/>
            <person name="Kamhawi S."/>
        </authorList>
    </citation>
    <scope>NUCLEOTIDE SEQUENCE</scope>
    <source>
        <strain evidence="12">Wild-capture in Tbilisi</strain>
        <tissue evidence="12">Salivary glands</tissue>
    </source>
</reference>
<dbReference type="CDD" id="cd00143">
    <property type="entry name" value="PP2Cc"/>
    <property type="match status" value="1"/>
</dbReference>
<feature type="compositionally biased region" description="Acidic residues" evidence="10">
    <location>
        <begin position="400"/>
        <end position="424"/>
    </location>
</feature>
<feature type="compositionally biased region" description="Low complexity" evidence="10">
    <location>
        <begin position="182"/>
        <end position="213"/>
    </location>
</feature>
<proteinExistence type="inferred from homology"/>
<sequence length="690" mass="73299">MGAYLSEPITEKNSSDEVNELLACGSSSMQGWRINQEDAHNCLLSFDRDTSFFAVYDGHGGPEIALYCSQKLPEFLKNSEAYKAGDMEKALKDAFLGFDDTLLQPGVIEELKLLAGDKYPEQGEETETDDEEDLAELCQESRMPLTEVLEKYKEAKVEAGGVARLKGKEHKPLSPFLRAQKSDGASSSSSGAGSSSQATDSIASGPSGASGSSVWRPVKKLESEIDSTVSSSSTSAVEPPRGGNEASECETNGGKESYNSPDSSSSSSTVRKSVEVEPEKPGSSTDQVARLPDVKIPNGEGDEAAVSASSSAPPVAAGHQEPEISTNSGKGEGVSSSSSALQENGEVSSNSGGCSSTNDRLPKRSAAPSNIPTVDANTSSSDSEDDMDETYNENTSSTEDVGDEDSDMEENNSEFDEEASEDGEECAHEEVDDTFMNNMIEEPGKDSGCTAVVALLTGKDLYVANAGDSRCVVCRDGKAIEMSFDHKPEDEIEHTRITNAGGKVTIDGRVNGGLNLSRAIGDHAYKMNFELTPDQQMISALPDVKKITLTPEDEFMVLACDGIWNFMSSETVVEFVKERLDNGQERLSQICEELFDNCLAKDTTGDGTGCDNMTAIIVKFPRGEAREGVAKVAVETSEVAVSGKKRSASTDAKEESDAVASAADGAKRLKTDDEFPAVVVDADVDDVSST</sequence>
<feature type="compositionally biased region" description="Low complexity" evidence="10">
    <location>
        <begin position="257"/>
        <end position="271"/>
    </location>
</feature>
<dbReference type="GO" id="GO:0004722">
    <property type="term" value="F:protein serine/threonine phosphatase activity"/>
    <property type="evidence" value="ECO:0007669"/>
    <property type="project" value="UniProtKB-EC"/>
</dbReference>
<protein>
    <recommendedName>
        <fullName evidence="3">protein-serine/threonine phosphatase</fullName>
        <ecNumber evidence="3">3.1.3.16</ecNumber>
    </recommendedName>
</protein>
<keyword evidence="6" id="KW-0460">Magnesium</keyword>
<dbReference type="AlphaFoldDB" id="A0A6B2EFN6"/>
<dbReference type="SUPFAM" id="SSF81606">
    <property type="entry name" value="PP2C-like"/>
    <property type="match status" value="2"/>
</dbReference>
<evidence type="ECO:0000256" key="10">
    <source>
        <dbReference type="SAM" id="MobiDB-lite"/>
    </source>
</evidence>
<evidence type="ECO:0000256" key="2">
    <source>
        <dbReference type="ARBA" id="ARBA00006702"/>
    </source>
</evidence>
<organism evidence="12">
    <name type="scientific">Phlebotomus kandelakii</name>
    <dbReference type="NCBI Taxonomy" id="1109342"/>
    <lineage>
        <taxon>Eukaryota</taxon>
        <taxon>Metazoa</taxon>
        <taxon>Ecdysozoa</taxon>
        <taxon>Arthropoda</taxon>
        <taxon>Hexapoda</taxon>
        <taxon>Insecta</taxon>
        <taxon>Pterygota</taxon>
        <taxon>Neoptera</taxon>
        <taxon>Endopterygota</taxon>
        <taxon>Diptera</taxon>
        <taxon>Nematocera</taxon>
        <taxon>Psychodoidea</taxon>
        <taxon>Psychodidae</taxon>
        <taxon>Phlebotomus</taxon>
        <taxon>Larroussius</taxon>
    </lineage>
</organism>
<evidence type="ECO:0000256" key="3">
    <source>
        <dbReference type="ARBA" id="ARBA00013081"/>
    </source>
</evidence>
<keyword evidence="5 9" id="KW-0378">Hydrolase</keyword>
<dbReference type="GO" id="GO:0046872">
    <property type="term" value="F:metal ion binding"/>
    <property type="evidence" value="ECO:0007669"/>
    <property type="project" value="UniProtKB-KW"/>
</dbReference>
<keyword evidence="8" id="KW-0464">Manganese</keyword>
<evidence type="ECO:0000259" key="11">
    <source>
        <dbReference type="PROSITE" id="PS51746"/>
    </source>
</evidence>
<evidence type="ECO:0000256" key="1">
    <source>
        <dbReference type="ARBA" id="ARBA00001936"/>
    </source>
</evidence>
<feature type="region of interest" description="Disordered" evidence="10">
    <location>
        <begin position="166"/>
        <end position="427"/>
    </location>
</feature>
<dbReference type="PANTHER" id="PTHR13832:SF803">
    <property type="entry name" value="PROTEIN PHOSPHATASE 1G"/>
    <property type="match status" value="1"/>
</dbReference>
<dbReference type="PANTHER" id="PTHR13832">
    <property type="entry name" value="PROTEIN PHOSPHATASE 2C"/>
    <property type="match status" value="1"/>
</dbReference>
<feature type="compositionally biased region" description="Polar residues" evidence="10">
    <location>
        <begin position="340"/>
        <end position="359"/>
    </location>
</feature>
<evidence type="ECO:0000256" key="7">
    <source>
        <dbReference type="ARBA" id="ARBA00022912"/>
    </source>
</evidence>
<feature type="domain" description="PPM-type phosphatase" evidence="11">
    <location>
        <begin position="23"/>
        <end position="620"/>
    </location>
</feature>
<dbReference type="PROSITE" id="PS01032">
    <property type="entry name" value="PPM_1"/>
    <property type="match status" value="1"/>
</dbReference>
<feature type="compositionally biased region" description="Low complexity" evidence="10">
    <location>
        <begin position="304"/>
        <end position="317"/>
    </location>
</feature>